<comment type="catalytic activity">
    <reaction evidence="1">
        <text>Hydrolysis of terminal non-reducing beta-D-galactose residues in beta-D-galactosides.</text>
        <dbReference type="EC" id="3.2.1.23"/>
    </reaction>
</comment>
<protein>
    <recommendedName>
        <fullName evidence="3">beta-galactosidase</fullName>
        <ecNumber evidence="3">3.2.1.23</ecNumber>
    </recommendedName>
</protein>
<accession>A0A6C2UI11</accession>
<dbReference type="Pfam" id="PF02837">
    <property type="entry name" value="Glyco_hydro_2_N"/>
    <property type="match status" value="1"/>
</dbReference>
<feature type="domain" description="Beta-galactosidase" evidence="10">
    <location>
        <begin position="573"/>
        <end position="631"/>
    </location>
</feature>
<dbReference type="InterPro" id="IPR014718">
    <property type="entry name" value="GH-type_carb-bd"/>
</dbReference>
<dbReference type="InterPro" id="IPR006103">
    <property type="entry name" value="Glyco_hydro_2_cat"/>
</dbReference>
<organism evidence="11 12">
    <name type="scientific">Pontiella sulfatireligans</name>
    <dbReference type="NCBI Taxonomy" id="2750658"/>
    <lineage>
        <taxon>Bacteria</taxon>
        <taxon>Pseudomonadati</taxon>
        <taxon>Kiritimatiellota</taxon>
        <taxon>Kiritimatiellia</taxon>
        <taxon>Kiritimatiellales</taxon>
        <taxon>Pontiellaceae</taxon>
        <taxon>Pontiella</taxon>
    </lineage>
</organism>
<feature type="domain" description="Glycosyl hydrolases family 2 sugar binding" evidence="9">
    <location>
        <begin position="58"/>
        <end position="184"/>
    </location>
</feature>
<dbReference type="InterPro" id="IPR032312">
    <property type="entry name" value="LacZ_4"/>
</dbReference>
<dbReference type="PANTHER" id="PTHR46323:SF2">
    <property type="entry name" value="BETA-GALACTOSIDASE"/>
    <property type="match status" value="1"/>
</dbReference>
<evidence type="ECO:0000256" key="4">
    <source>
        <dbReference type="ARBA" id="ARBA00022801"/>
    </source>
</evidence>
<keyword evidence="6" id="KW-0732">Signal</keyword>
<dbReference type="InterPro" id="IPR006104">
    <property type="entry name" value="Glyco_hydro_2_N"/>
</dbReference>
<keyword evidence="4" id="KW-0378">Hydrolase</keyword>
<keyword evidence="5" id="KW-0326">Glycosidase</keyword>
<dbReference type="SUPFAM" id="SSF74650">
    <property type="entry name" value="Galactose mutarotase-like"/>
    <property type="match status" value="1"/>
</dbReference>
<dbReference type="Gene3D" id="3.20.20.80">
    <property type="entry name" value="Glycosidases"/>
    <property type="match status" value="1"/>
</dbReference>
<dbReference type="GO" id="GO:0030246">
    <property type="term" value="F:carbohydrate binding"/>
    <property type="evidence" value="ECO:0007669"/>
    <property type="project" value="InterPro"/>
</dbReference>
<evidence type="ECO:0000259" key="9">
    <source>
        <dbReference type="Pfam" id="PF02837"/>
    </source>
</evidence>
<dbReference type="Pfam" id="PF00703">
    <property type="entry name" value="Glyco_hydro_2"/>
    <property type="match status" value="1"/>
</dbReference>
<reference evidence="11 12" key="1">
    <citation type="submission" date="2019-04" db="EMBL/GenBank/DDBJ databases">
        <authorList>
            <person name="Van Vliet M D."/>
        </authorList>
    </citation>
    <scope>NUCLEOTIDE SEQUENCE [LARGE SCALE GENOMIC DNA]</scope>
    <source>
        <strain evidence="11 12">F21</strain>
    </source>
</reference>
<sequence>MRKRINLMYMAAAASVMISAASAVETKTIYLSGEGPENAVPWQFLMEEGARGGGVWSTIRVPSCWQQEGFGTYYTGQDQHPNKAEYKVEFSLGPDLKGQRVLLVFDGVMVMTDVKVNGKSAGPTHHGGYYRFSYDITDKVNFGKSNLLEVAVDEVSSNARLTKAERRGDYWMFGGIFRPVFLKIVPQEYLQKVAVNGTMDGLLEVQAYGKNIAEGDSVRAQLLDPDGQPVGKPMMAAAVQGDGVTKLSATFPDAKLWSTEYPNLYHVRVELLNNNAVVHSETERFGFRTFEVRPGKGFFLNGQRVILNGVARHCFWPTTGRTVSRAQSFADVKLAREMNINFFRCVHYPPDSHFYDACDELGMIASSELSGWVSPMPTEPGKELVRAMVQKDVNHPSLVIWSNGNHAGGNPKLSVEYHKWDPQERPVVWNHMRKHPKVPGVDVLGDQAVDTRFYPSYGDLVKRLGGGTHVVMSGETIHAMYDGGGGANLAEYMRLIRQSPVGGGLAIWAWADGAIVRTDQDGVLDAAGNQDPDGIVGPYRQKEGSCATVREVFSPVRIDFEKIADGFDGRIPVSNHYLFTSLDQCAFEWQLLNFSEDQEQIVTAGKLAGPAVAPGGASGTLKLPLPSTWQATEALRLKAINHRGEEIMSWTWPIESRKATLAKTFPEGVGSVSANTFEVTSGDTVFSFDPERGTLKSVVKGGKALPFGNGPHIYAAKDKILEKADGRSTAAKKALPDFLNVDRAISVKTGKVKMPLGNWSARSFAEDKNQVIAAQSENGSKIRWTVKPGGILQLDYDYMVPADQYNYLGIGFDLDEAPVKGKTWLGGGLARVWKNRLEGPEYGRWSNGYNDGIPGEVWELPAFKGIFKDVRWMRIDTVSGSFTVGLADEDRFLGVLRPKNSDIAVHALWSYPKTGGLYVFDIISPVGSKWRPAKEFGPKANPLTAFEGPLKGSVLFRF</sequence>
<evidence type="ECO:0000256" key="3">
    <source>
        <dbReference type="ARBA" id="ARBA00012756"/>
    </source>
</evidence>
<dbReference type="Gene3D" id="2.60.120.260">
    <property type="entry name" value="Galactose-binding domain-like"/>
    <property type="match status" value="1"/>
</dbReference>
<dbReference type="SUPFAM" id="SSF49785">
    <property type="entry name" value="Galactose-binding domain-like"/>
    <property type="match status" value="1"/>
</dbReference>
<dbReference type="InterPro" id="IPR036156">
    <property type="entry name" value="Beta-gal/glucu_dom_sf"/>
</dbReference>
<gene>
    <name evidence="11" type="primary">lacZ_3</name>
    <name evidence="11" type="ORF">SCARR_00909</name>
</gene>
<dbReference type="PANTHER" id="PTHR46323">
    <property type="entry name" value="BETA-GALACTOSIDASE"/>
    <property type="match status" value="1"/>
</dbReference>
<dbReference type="InterPro" id="IPR050347">
    <property type="entry name" value="Bact_Beta-galactosidase"/>
</dbReference>
<evidence type="ECO:0000259" key="10">
    <source>
        <dbReference type="Pfam" id="PF16353"/>
    </source>
</evidence>
<evidence type="ECO:0000256" key="1">
    <source>
        <dbReference type="ARBA" id="ARBA00001412"/>
    </source>
</evidence>
<feature type="domain" description="Glycoside hydrolase family 2 catalytic" evidence="8">
    <location>
        <begin position="296"/>
        <end position="521"/>
    </location>
</feature>
<dbReference type="GO" id="GO:0009341">
    <property type="term" value="C:beta-galactosidase complex"/>
    <property type="evidence" value="ECO:0007669"/>
    <property type="project" value="TreeGrafter"/>
</dbReference>
<dbReference type="RefSeq" id="WP_136060306.1">
    <property type="nucleotide sequence ID" value="NZ_CAAHFH010000001.1"/>
</dbReference>
<dbReference type="GO" id="GO:0004565">
    <property type="term" value="F:beta-galactosidase activity"/>
    <property type="evidence" value="ECO:0007669"/>
    <property type="project" value="UniProtKB-EC"/>
</dbReference>
<dbReference type="Proteomes" id="UP000346198">
    <property type="component" value="Unassembled WGS sequence"/>
</dbReference>
<keyword evidence="12" id="KW-1185">Reference proteome</keyword>
<dbReference type="InterPro" id="IPR006102">
    <property type="entry name" value="Ig-like_GH2"/>
</dbReference>
<feature type="chain" id="PRO_5025639527" description="beta-galactosidase" evidence="6">
    <location>
        <begin position="24"/>
        <end position="958"/>
    </location>
</feature>
<proteinExistence type="inferred from homology"/>
<dbReference type="InterPro" id="IPR011013">
    <property type="entry name" value="Gal_mutarotase_sf_dom"/>
</dbReference>
<dbReference type="Pfam" id="PF02836">
    <property type="entry name" value="Glyco_hydro_2_C"/>
    <property type="match status" value="1"/>
</dbReference>
<evidence type="ECO:0000256" key="2">
    <source>
        <dbReference type="ARBA" id="ARBA00007401"/>
    </source>
</evidence>
<dbReference type="Pfam" id="PF16353">
    <property type="entry name" value="LacZ_4"/>
    <property type="match status" value="1"/>
</dbReference>
<evidence type="ECO:0000259" key="7">
    <source>
        <dbReference type="Pfam" id="PF00703"/>
    </source>
</evidence>
<evidence type="ECO:0000256" key="6">
    <source>
        <dbReference type="SAM" id="SignalP"/>
    </source>
</evidence>
<evidence type="ECO:0000313" key="12">
    <source>
        <dbReference type="Proteomes" id="UP000346198"/>
    </source>
</evidence>
<dbReference type="EMBL" id="CAAHFH010000001">
    <property type="protein sequence ID" value="VGO18856.1"/>
    <property type="molecule type" value="Genomic_DNA"/>
</dbReference>
<evidence type="ECO:0000313" key="11">
    <source>
        <dbReference type="EMBL" id="VGO18856.1"/>
    </source>
</evidence>
<dbReference type="AlphaFoldDB" id="A0A6C2UI11"/>
<feature type="domain" description="Glycoside hydrolase family 2 immunoglobulin-like beta-sandwich" evidence="7">
    <location>
        <begin position="215"/>
        <end position="288"/>
    </location>
</feature>
<dbReference type="InterPro" id="IPR008979">
    <property type="entry name" value="Galactose-bd-like_sf"/>
</dbReference>
<dbReference type="EC" id="3.2.1.23" evidence="3"/>
<comment type="similarity">
    <text evidence="2">Belongs to the glycosyl hydrolase 2 family.</text>
</comment>
<evidence type="ECO:0000256" key="5">
    <source>
        <dbReference type="ARBA" id="ARBA00023295"/>
    </source>
</evidence>
<dbReference type="Gene3D" id="2.70.98.10">
    <property type="match status" value="1"/>
</dbReference>
<evidence type="ECO:0000259" key="8">
    <source>
        <dbReference type="Pfam" id="PF02836"/>
    </source>
</evidence>
<dbReference type="InterPro" id="IPR013783">
    <property type="entry name" value="Ig-like_fold"/>
</dbReference>
<dbReference type="SUPFAM" id="SSF51445">
    <property type="entry name" value="(Trans)glycosidases"/>
    <property type="match status" value="1"/>
</dbReference>
<dbReference type="InterPro" id="IPR017853">
    <property type="entry name" value="GH"/>
</dbReference>
<dbReference type="SUPFAM" id="SSF49303">
    <property type="entry name" value="beta-Galactosidase/glucuronidase domain"/>
    <property type="match status" value="2"/>
</dbReference>
<dbReference type="Gene3D" id="2.60.40.10">
    <property type="entry name" value="Immunoglobulins"/>
    <property type="match status" value="2"/>
</dbReference>
<dbReference type="GO" id="GO:0005990">
    <property type="term" value="P:lactose catabolic process"/>
    <property type="evidence" value="ECO:0007669"/>
    <property type="project" value="TreeGrafter"/>
</dbReference>
<name>A0A6C2UI11_9BACT</name>
<feature type="signal peptide" evidence="6">
    <location>
        <begin position="1"/>
        <end position="23"/>
    </location>
</feature>